<comment type="caution">
    <text evidence="2">The sequence shown here is derived from an EMBL/GenBank/DDBJ whole genome shotgun (WGS) entry which is preliminary data.</text>
</comment>
<organism evidence="2 3">
    <name type="scientific">Belliella marina</name>
    <dbReference type="NCBI Taxonomy" id="1644146"/>
    <lineage>
        <taxon>Bacteria</taxon>
        <taxon>Pseudomonadati</taxon>
        <taxon>Bacteroidota</taxon>
        <taxon>Cytophagia</taxon>
        <taxon>Cytophagales</taxon>
        <taxon>Cyclobacteriaceae</taxon>
        <taxon>Belliella</taxon>
    </lineage>
</organism>
<evidence type="ECO:0000313" key="3">
    <source>
        <dbReference type="Proteomes" id="UP001597361"/>
    </source>
</evidence>
<gene>
    <name evidence="2" type="ORF">ACFSKL_07635</name>
</gene>
<protein>
    <submittedName>
        <fullName evidence="2">Uncharacterized protein</fullName>
    </submittedName>
</protein>
<dbReference type="RefSeq" id="WP_376885008.1">
    <property type="nucleotide sequence ID" value="NZ_JBHUHR010000022.1"/>
</dbReference>
<name>A0ABW4VIW7_9BACT</name>
<keyword evidence="1" id="KW-0732">Signal</keyword>
<evidence type="ECO:0000256" key="1">
    <source>
        <dbReference type="SAM" id="SignalP"/>
    </source>
</evidence>
<dbReference type="Proteomes" id="UP001597361">
    <property type="component" value="Unassembled WGS sequence"/>
</dbReference>
<keyword evidence="3" id="KW-1185">Reference proteome</keyword>
<evidence type="ECO:0000313" key="2">
    <source>
        <dbReference type="EMBL" id="MFD2034653.1"/>
    </source>
</evidence>
<reference evidence="3" key="1">
    <citation type="journal article" date="2019" name="Int. J. Syst. Evol. Microbiol.">
        <title>The Global Catalogue of Microorganisms (GCM) 10K type strain sequencing project: providing services to taxonomists for standard genome sequencing and annotation.</title>
        <authorList>
            <consortium name="The Broad Institute Genomics Platform"/>
            <consortium name="The Broad Institute Genome Sequencing Center for Infectious Disease"/>
            <person name="Wu L."/>
            <person name="Ma J."/>
        </authorList>
    </citation>
    <scope>NUCLEOTIDE SEQUENCE [LARGE SCALE GENOMIC DNA]</scope>
    <source>
        <strain evidence="3">CGMCC 1.15180</strain>
    </source>
</reference>
<accession>A0ABW4VIW7</accession>
<feature type="signal peptide" evidence="1">
    <location>
        <begin position="1"/>
        <end position="20"/>
    </location>
</feature>
<proteinExistence type="predicted"/>
<feature type="chain" id="PRO_5045576191" evidence="1">
    <location>
        <begin position="21"/>
        <end position="480"/>
    </location>
</feature>
<sequence length="480" mass="50387">MMKKQVLLLAALLSSAIAYSQTGINTVTPKTTLDVEGKPADITSLDGIIAPRIAGDQLRAKTYTTDQEGALVYVIAADTAPAGQTIDVTASGYYYFNGTKWVSTEGEYLNIYNANGTLTANRTVTQDENFLRFSNVQQTTFFNTAGTGMRQDAGSGNRASITFSHGGANSLFLYTDNNSAAQMLAGGNSTSLNIGTNNTTNAAPINFTTSSGGAPGSQRAQIAGDGRFNIINTLSVGYAGQQTFSGTERLKVNGRVAIGIGIPTEQLHINGGNVRIQGLPLNGATNATNTTPGGSASPSQDQTFEATRTLVADNNGVVGYVQGVPSDAGTSKVLVVANAPGTQNVAGQVIPNAAIGQFTVESLDIYDSWTNNVFTVPTGMGGVYIIVMQSSNTHTSTGTATPTWHTMAYYERSTNGGVSWSTMIKHTYSNLAGTIVDNGNTLYWTGFLNVGDQVRVRFSCNAITDNIVDYAGLSITKLAQ</sequence>
<dbReference type="EMBL" id="JBHUHR010000022">
    <property type="protein sequence ID" value="MFD2034653.1"/>
    <property type="molecule type" value="Genomic_DNA"/>
</dbReference>